<reference evidence="1" key="1">
    <citation type="submission" date="2014-09" db="EMBL/GenBank/DDBJ databases">
        <authorList>
            <person name="Magalhaes I.L.F."/>
            <person name="Oliveira U."/>
            <person name="Santos F.R."/>
            <person name="Vidigal T.H.D.A."/>
            <person name="Brescovit A.D."/>
            <person name="Santos A.J."/>
        </authorList>
    </citation>
    <scope>NUCLEOTIDE SEQUENCE</scope>
    <source>
        <tissue evidence="1">Shoot tissue taken approximately 20 cm above the soil surface</tissue>
    </source>
</reference>
<dbReference type="AlphaFoldDB" id="A0A0A8YWR7"/>
<organism evidence="1">
    <name type="scientific">Arundo donax</name>
    <name type="common">Giant reed</name>
    <name type="synonym">Donax arundinaceus</name>
    <dbReference type="NCBI Taxonomy" id="35708"/>
    <lineage>
        <taxon>Eukaryota</taxon>
        <taxon>Viridiplantae</taxon>
        <taxon>Streptophyta</taxon>
        <taxon>Embryophyta</taxon>
        <taxon>Tracheophyta</taxon>
        <taxon>Spermatophyta</taxon>
        <taxon>Magnoliopsida</taxon>
        <taxon>Liliopsida</taxon>
        <taxon>Poales</taxon>
        <taxon>Poaceae</taxon>
        <taxon>PACMAD clade</taxon>
        <taxon>Arundinoideae</taxon>
        <taxon>Arundineae</taxon>
        <taxon>Arundo</taxon>
    </lineage>
</organism>
<reference evidence="1" key="2">
    <citation type="journal article" date="2015" name="Data Brief">
        <title>Shoot transcriptome of the giant reed, Arundo donax.</title>
        <authorList>
            <person name="Barrero R.A."/>
            <person name="Guerrero F.D."/>
            <person name="Moolhuijzen P."/>
            <person name="Goolsby J.A."/>
            <person name="Tidwell J."/>
            <person name="Bellgard S.E."/>
            <person name="Bellgard M.I."/>
        </authorList>
    </citation>
    <scope>NUCLEOTIDE SEQUENCE</scope>
    <source>
        <tissue evidence="1">Shoot tissue taken approximately 20 cm above the soil surface</tissue>
    </source>
</reference>
<protein>
    <submittedName>
        <fullName evidence="1">Uncharacterized protein</fullName>
    </submittedName>
</protein>
<accession>A0A0A8YWR7</accession>
<name>A0A0A8YWR7_ARUDO</name>
<dbReference type="EMBL" id="GBRH01268950">
    <property type="protein sequence ID" value="JAD28945.1"/>
    <property type="molecule type" value="Transcribed_RNA"/>
</dbReference>
<proteinExistence type="predicted"/>
<evidence type="ECO:0000313" key="1">
    <source>
        <dbReference type="EMBL" id="JAD28945.1"/>
    </source>
</evidence>
<sequence>MSRFQKTLRLEKLLQN</sequence>